<dbReference type="SUPFAM" id="SSF56935">
    <property type="entry name" value="Porins"/>
    <property type="match status" value="1"/>
</dbReference>
<dbReference type="Pfam" id="PF07715">
    <property type="entry name" value="Plug"/>
    <property type="match status" value="1"/>
</dbReference>
<keyword evidence="12" id="KW-0732">Signal</keyword>
<evidence type="ECO:0000259" key="13">
    <source>
        <dbReference type="Pfam" id="PF00593"/>
    </source>
</evidence>
<dbReference type="InterPro" id="IPR010105">
    <property type="entry name" value="TonB_sidphr_rcpt"/>
</dbReference>
<evidence type="ECO:0000259" key="14">
    <source>
        <dbReference type="Pfam" id="PF07715"/>
    </source>
</evidence>
<proteinExistence type="inferred from homology"/>
<organism evidence="15">
    <name type="scientific">Sphingomonas elodea</name>
    <dbReference type="NCBI Taxonomy" id="179878"/>
    <lineage>
        <taxon>Bacteria</taxon>
        <taxon>Pseudomonadati</taxon>
        <taxon>Pseudomonadota</taxon>
        <taxon>Alphaproteobacteria</taxon>
        <taxon>Sphingomonadales</taxon>
        <taxon>Sphingomonadaceae</taxon>
        <taxon>Sphingomonas</taxon>
    </lineage>
</organism>
<evidence type="ECO:0000256" key="2">
    <source>
        <dbReference type="ARBA" id="ARBA00009810"/>
    </source>
</evidence>
<keyword evidence="4 10" id="KW-1134">Transmembrane beta strand</keyword>
<evidence type="ECO:0000256" key="5">
    <source>
        <dbReference type="ARBA" id="ARBA00022692"/>
    </source>
</evidence>
<dbReference type="Pfam" id="PF00593">
    <property type="entry name" value="TonB_dep_Rec_b-barrel"/>
    <property type="match status" value="1"/>
</dbReference>
<evidence type="ECO:0000256" key="8">
    <source>
        <dbReference type="ARBA" id="ARBA00023170"/>
    </source>
</evidence>
<dbReference type="NCBIfam" id="TIGR01783">
    <property type="entry name" value="TonB-siderophor"/>
    <property type="match status" value="1"/>
</dbReference>
<dbReference type="EMBL" id="AY217008">
    <property type="protein sequence ID" value="AAP57680.1"/>
    <property type="molecule type" value="Genomic_DNA"/>
</dbReference>
<dbReference type="GO" id="GO:0015891">
    <property type="term" value="P:siderophore transport"/>
    <property type="evidence" value="ECO:0007669"/>
    <property type="project" value="InterPro"/>
</dbReference>
<dbReference type="CDD" id="cd01347">
    <property type="entry name" value="ligand_gated_channel"/>
    <property type="match status" value="1"/>
</dbReference>
<dbReference type="InterPro" id="IPR039426">
    <property type="entry name" value="TonB-dep_rcpt-like"/>
</dbReference>
<dbReference type="GO" id="GO:0038023">
    <property type="term" value="F:signaling receptor activity"/>
    <property type="evidence" value="ECO:0007669"/>
    <property type="project" value="InterPro"/>
</dbReference>
<evidence type="ECO:0000256" key="9">
    <source>
        <dbReference type="ARBA" id="ARBA00023237"/>
    </source>
</evidence>
<dbReference type="Gene3D" id="2.170.130.10">
    <property type="entry name" value="TonB-dependent receptor, plug domain"/>
    <property type="match status" value="1"/>
</dbReference>
<keyword evidence="8 15" id="KW-0675">Receptor</keyword>
<dbReference type="AlphaFoldDB" id="Q7X2M9"/>
<comment type="similarity">
    <text evidence="2 10 11">Belongs to the TonB-dependent receptor family.</text>
</comment>
<feature type="signal peptide" evidence="12">
    <location>
        <begin position="1"/>
        <end position="19"/>
    </location>
</feature>
<evidence type="ECO:0000256" key="11">
    <source>
        <dbReference type="RuleBase" id="RU003357"/>
    </source>
</evidence>
<dbReference type="Gene3D" id="2.40.170.20">
    <property type="entry name" value="TonB-dependent receptor, beta-barrel domain"/>
    <property type="match status" value="1"/>
</dbReference>
<accession>Q7X2M9</accession>
<keyword evidence="7 10" id="KW-0472">Membrane</keyword>
<feature type="domain" description="TonB-dependent receptor plug" evidence="14">
    <location>
        <begin position="55"/>
        <end position="155"/>
    </location>
</feature>
<protein>
    <submittedName>
        <fullName evidence="15">Putative ferrichrome-iron receptor</fullName>
    </submittedName>
</protein>
<evidence type="ECO:0000256" key="6">
    <source>
        <dbReference type="ARBA" id="ARBA00023077"/>
    </source>
</evidence>
<name>Q7X2M9_SPHEL</name>
<dbReference type="InterPro" id="IPR037066">
    <property type="entry name" value="Plug_dom_sf"/>
</dbReference>
<keyword evidence="3 10" id="KW-0813">Transport</keyword>
<dbReference type="InterPro" id="IPR036942">
    <property type="entry name" value="Beta-barrel_TonB_sf"/>
</dbReference>
<sequence length="685" mass="74152">MTLATAALLSLGAILPAAAEEREPDPDSAGQEIVVLGTRAARTERTLSADPATERMSQSSRALERDLLTAAGTYRLSDALELISGVSNQNNRGGVMDNFAIRGFLGTPDGGAEYYVDGFLANRGMAPPRDPATTERIELLKGPMGALFGDADPGGRVNLVSKTPGAIASGTATLTYGSFNTRRVEVDVNQPITTTLAARLVAAGEDSDGWRDFVTLKRRVVAPSLTWRPSDSAQLTYVGEITRFDTPFDRGMPAIGGNANALPRSRYFGEPANGVTRFRNERHQLTGEVALGGGWALNGGVAWRTGSLRGFSADQSRLVNGTTLWRQRRQRGYTVDDLSARMELAGRVGRHQLSFGAKGYLLDYHELLLRRSPSAAAPYAIDVFAPVYGGTALPLLPFTDNREKRWAATFYVQDLWEVADRVTLSGGVRYDPYRQRIHNVRTGAVGRAVDDPVHFRVGAQYRLDTRFALHANWGENFVLNSGTGRDGSGFAPEAGKGYELGASVRLPGVALSASWFSIEKRNILTNDPVDPNFNAPVGRLRSHGIEFDGSARLGRHWQLVANYAWTHARTLDRSFATDRVLDVPAHAGTLFVLGSFLDADGRGPSISGGLAYVGDRAGAIDGSGLILPSYVKAKAAAEYALSRRMTLRLEADNLFDARYAMSSYSSLWVYPGAPRTVRASLRVGY</sequence>
<keyword evidence="9 10" id="KW-0998">Cell outer membrane</keyword>
<evidence type="ECO:0000313" key="15">
    <source>
        <dbReference type="EMBL" id="AAP57680.1"/>
    </source>
</evidence>
<dbReference type="PANTHER" id="PTHR32552:SF90">
    <property type="entry name" value="METAL-PSEUDOPALINE RECEPTOR CNTO"/>
    <property type="match status" value="1"/>
</dbReference>
<gene>
    <name evidence="15" type="primary">fhuA</name>
</gene>
<keyword evidence="6 11" id="KW-0798">TonB box</keyword>
<evidence type="ECO:0000256" key="4">
    <source>
        <dbReference type="ARBA" id="ARBA00022452"/>
    </source>
</evidence>
<evidence type="ECO:0000256" key="7">
    <source>
        <dbReference type="ARBA" id="ARBA00023136"/>
    </source>
</evidence>
<evidence type="ECO:0000256" key="1">
    <source>
        <dbReference type="ARBA" id="ARBA00004571"/>
    </source>
</evidence>
<evidence type="ECO:0000256" key="12">
    <source>
        <dbReference type="SAM" id="SignalP"/>
    </source>
</evidence>
<dbReference type="PANTHER" id="PTHR32552">
    <property type="entry name" value="FERRICHROME IRON RECEPTOR-RELATED"/>
    <property type="match status" value="1"/>
</dbReference>
<evidence type="ECO:0000256" key="3">
    <source>
        <dbReference type="ARBA" id="ARBA00022448"/>
    </source>
</evidence>
<feature type="chain" id="PRO_5004293778" evidence="12">
    <location>
        <begin position="20"/>
        <end position="685"/>
    </location>
</feature>
<dbReference type="GO" id="GO:0015344">
    <property type="term" value="F:siderophore uptake transmembrane transporter activity"/>
    <property type="evidence" value="ECO:0007669"/>
    <property type="project" value="TreeGrafter"/>
</dbReference>
<dbReference type="InterPro" id="IPR000531">
    <property type="entry name" value="Beta-barrel_TonB"/>
</dbReference>
<keyword evidence="5 10" id="KW-0812">Transmembrane</keyword>
<dbReference type="InterPro" id="IPR012910">
    <property type="entry name" value="Plug_dom"/>
</dbReference>
<comment type="subcellular location">
    <subcellularLocation>
        <location evidence="1 10">Cell outer membrane</location>
        <topology evidence="1 10">Multi-pass membrane protein</topology>
    </subcellularLocation>
</comment>
<dbReference type="GO" id="GO:0009279">
    <property type="term" value="C:cell outer membrane"/>
    <property type="evidence" value="ECO:0007669"/>
    <property type="project" value="UniProtKB-SubCell"/>
</dbReference>
<feature type="domain" description="TonB-dependent receptor-like beta-barrel" evidence="13">
    <location>
        <begin position="227"/>
        <end position="654"/>
    </location>
</feature>
<evidence type="ECO:0000256" key="10">
    <source>
        <dbReference type="PROSITE-ProRule" id="PRU01360"/>
    </source>
</evidence>
<reference evidence="15" key="1">
    <citation type="submission" date="2003-01" db="EMBL/GenBank/DDBJ databases">
        <title>Genes Required for Gellan Polysaccharide Biosynthesis in Sphingomonas elodea ATCC 31461.</title>
        <authorList>
            <person name="Harding N.E."/>
            <person name="Patel Y.N."/>
            <person name="Coleman R.J."/>
        </authorList>
    </citation>
    <scope>NUCLEOTIDE SEQUENCE</scope>
    <source>
        <strain evidence="15">ATCC 31461</strain>
    </source>
</reference>
<dbReference type="PROSITE" id="PS52016">
    <property type="entry name" value="TONB_DEPENDENT_REC_3"/>
    <property type="match status" value="1"/>
</dbReference>